<keyword evidence="2" id="KW-0808">Transferase</keyword>
<dbReference type="OrthoDB" id="27442at2"/>
<proteinExistence type="predicted"/>
<dbReference type="Proteomes" id="UP000199371">
    <property type="component" value="Unassembled WGS sequence"/>
</dbReference>
<evidence type="ECO:0000259" key="1">
    <source>
        <dbReference type="PROSITE" id="PS51186"/>
    </source>
</evidence>
<name>A0A1H6N3V8_9GAMM</name>
<dbReference type="PROSITE" id="PS51186">
    <property type="entry name" value="GNAT"/>
    <property type="match status" value="1"/>
</dbReference>
<dbReference type="PANTHER" id="PTHR47542">
    <property type="entry name" value="ACYL-COA N-ACYLTRANSFERASES (NAT) SUPERFAMILY PROTEIN"/>
    <property type="match status" value="1"/>
</dbReference>
<reference evidence="3" key="1">
    <citation type="submission" date="2016-10" db="EMBL/GenBank/DDBJ databases">
        <authorList>
            <person name="Varghese N."/>
            <person name="Submissions S."/>
        </authorList>
    </citation>
    <scope>NUCLEOTIDE SEQUENCE [LARGE SCALE GENOMIC DNA]</scope>
    <source>
        <strain evidence="3">DSM 17616</strain>
    </source>
</reference>
<dbReference type="InterPro" id="IPR000182">
    <property type="entry name" value="GNAT_dom"/>
</dbReference>
<protein>
    <submittedName>
        <fullName evidence="2">Ribosomal-protein-alanine acetyltransferase</fullName>
    </submittedName>
</protein>
<dbReference type="Gene3D" id="3.90.70.10">
    <property type="entry name" value="Cysteine proteinases"/>
    <property type="match status" value="1"/>
</dbReference>
<dbReference type="InterPro" id="IPR021770">
    <property type="entry name" value="DUF3335"/>
</dbReference>
<keyword evidence="3" id="KW-1185">Reference proteome</keyword>
<accession>A0A1H6N3V8</accession>
<dbReference type="AlphaFoldDB" id="A0A1H6N3V8"/>
<dbReference type="EMBL" id="FNXF01000018">
    <property type="protein sequence ID" value="SEI09346.1"/>
    <property type="molecule type" value="Genomic_DNA"/>
</dbReference>
<dbReference type="Pfam" id="PF11814">
    <property type="entry name" value="DUF3335"/>
    <property type="match status" value="1"/>
</dbReference>
<dbReference type="Pfam" id="PF00583">
    <property type="entry name" value="Acetyltransf_1"/>
    <property type="match status" value="1"/>
</dbReference>
<dbReference type="SUPFAM" id="SSF55729">
    <property type="entry name" value="Acyl-CoA N-acyltransferases (Nat)"/>
    <property type="match status" value="1"/>
</dbReference>
<gene>
    <name evidence="2" type="ORF">SAMN05660691_03551</name>
</gene>
<dbReference type="GO" id="GO:0016747">
    <property type="term" value="F:acyltransferase activity, transferring groups other than amino-acyl groups"/>
    <property type="evidence" value="ECO:0007669"/>
    <property type="project" value="InterPro"/>
</dbReference>
<dbReference type="PANTHER" id="PTHR47542:SF2">
    <property type="entry name" value="ACYL-COA N-ACYLTRANSFERASES (NAT) SUPERFAMILY PROTEIN"/>
    <property type="match status" value="1"/>
</dbReference>
<dbReference type="Gene3D" id="3.40.630.30">
    <property type="match status" value="1"/>
</dbReference>
<sequence length="380" mass="42842">MTLVTALSSCSPVLTCRSATAKDISALMALEQKCFTTDRISLRSFKRFIADNRNDLLVAEQAGQLAGYFLLIYRRGTSLARLYSLAVEPAYRKQGVAEFLMLNAEKTAAARRCVLLRLEVRYDNAAAIKLYQKLNYHEFAIKHDFYEDHSDAICMQKQIIQFDSASLSRQVPYIPQTTPFTCGPACLLMAFNYFQPGKFDPASLEIDIWREATTIFMTSGHGGCGPRGLALAAHSRGFAVEIFLNKEGPLFTDTVRSEVKKAILQRVHDSYRQKVEQSGIVLHRSEPGISKIKQLLQDGALLVVLISTWQFDKSKAPHWVVVCAVDEHFVYINDPDTEDIPWLSAAERQYIPVEHSVFMKAFSYGKNRLKAAVVIREVKK</sequence>
<evidence type="ECO:0000313" key="3">
    <source>
        <dbReference type="Proteomes" id="UP000199371"/>
    </source>
</evidence>
<feature type="domain" description="N-acetyltransferase" evidence="1">
    <location>
        <begin position="14"/>
        <end position="160"/>
    </location>
</feature>
<dbReference type="CDD" id="cd04301">
    <property type="entry name" value="NAT_SF"/>
    <property type="match status" value="1"/>
</dbReference>
<evidence type="ECO:0000313" key="2">
    <source>
        <dbReference type="EMBL" id="SEI09346.1"/>
    </source>
</evidence>
<dbReference type="RefSeq" id="WP_092796186.1">
    <property type="nucleotide sequence ID" value="NZ_FNXF01000018.1"/>
</dbReference>
<dbReference type="STRING" id="173990.SAMN05660691_03551"/>
<organism evidence="2 3">
    <name type="scientific">Rheinheimera pacifica</name>
    <dbReference type="NCBI Taxonomy" id="173990"/>
    <lineage>
        <taxon>Bacteria</taxon>
        <taxon>Pseudomonadati</taxon>
        <taxon>Pseudomonadota</taxon>
        <taxon>Gammaproteobacteria</taxon>
        <taxon>Chromatiales</taxon>
        <taxon>Chromatiaceae</taxon>
        <taxon>Rheinheimera</taxon>
    </lineage>
</organism>
<dbReference type="InterPro" id="IPR016181">
    <property type="entry name" value="Acyl_CoA_acyltransferase"/>
</dbReference>